<dbReference type="PANTHER" id="PTHR22811">
    <property type="entry name" value="TRANSMEMBRANE EMP24 DOMAIN-CONTAINING PROTEIN"/>
    <property type="match status" value="1"/>
</dbReference>
<evidence type="ECO:0000256" key="7">
    <source>
        <dbReference type="RuleBase" id="RU003827"/>
    </source>
</evidence>
<dbReference type="SMART" id="SM01190">
    <property type="entry name" value="EMP24_GP25L"/>
    <property type="match status" value="1"/>
</dbReference>
<evidence type="ECO:0000256" key="4">
    <source>
        <dbReference type="ARBA" id="ARBA00022729"/>
    </source>
</evidence>
<dbReference type="Pfam" id="PF01105">
    <property type="entry name" value="EMP24_GP25L"/>
    <property type="match status" value="1"/>
</dbReference>
<feature type="chain" id="PRO_5043898028" description="GOLD domain-containing protein" evidence="8">
    <location>
        <begin position="25"/>
        <end position="214"/>
    </location>
</feature>
<dbReference type="EMBL" id="CAKLBY020000070">
    <property type="protein sequence ID" value="CAK7923699.1"/>
    <property type="molecule type" value="Genomic_DNA"/>
</dbReference>
<keyword evidence="5" id="KW-1133">Transmembrane helix</keyword>
<gene>
    <name evidence="10" type="ORF">PM001_LOCUS8849</name>
</gene>
<evidence type="ECO:0000313" key="11">
    <source>
        <dbReference type="Proteomes" id="UP001162060"/>
    </source>
</evidence>
<reference evidence="10" key="1">
    <citation type="submission" date="2024-01" db="EMBL/GenBank/DDBJ databases">
        <authorList>
            <person name="Webb A."/>
        </authorList>
    </citation>
    <scope>NUCLEOTIDE SEQUENCE</scope>
    <source>
        <strain evidence="10">Pm1</strain>
    </source>
</reference>
<evidence type="ECO:0000256" key="1">
    <source>
        <dbReference type="ARBA" id="ARBA00004479"/>
    </source>
</evidence>
<keyword evidence="6" id="KW-0472">Membrane</keyword>
<evidence type="ECO:0000313" key="10">
    <source>
        <dbReference type="EMBL" id="CAK7923699.1"/>
    </source>
</evidence>
<comment type="similarity">
    <text evidence="2 7">Belongs to the EMP24/GP25L family.</text>
</comment>
<dbReference type="PROSITE" id="PS50866">
    <property type="entry name" value="GOLD"/>
    <property type="match status" value="1"/>
</dbReference>
<evidence type="ECO:0000256" key="2">
    <source>
        <dbReference type="ARBA" id="ARBA00007104"/>
    </source>
</evidence>
<comment type="caution">
    <text evidence="10">The sequence shown here is derived from an EMBL/GenBank/DDBJ whole genome shotgun (WGS) entry which is preliminary data.</text>
</comment>
<dbReference type="AlphaFoldDB" id="A0AAV1TRQ7"/>
<proteinExistence type="inferred from homology"/>
<dbReference type="Proteomes" id="UP001162060">
    <property type="component" value="Unassembled WGS sequence"/>
</dbReference>
<dbReference type="GO" id="GO:0016020">
    <property type="term" value="C:membrane"/>
    <property type="evidence" value="ECO:0007669"/>
    <property type="project" value="UniProtKB-SubCell"/>
</dbReference>
<evidence type="ECO:0000256" key="8">
    <source>
        <dbReference type="SAM" id="SignalP"/>
    </source>
</evidence>
<evidence type="ECO:0000256" key="6">
    <source>
        <dbReference type="ARBA" id="ARBA00023136"/>
    </source>
</evidence>
<dbReference type="InterPro" id="IPR015720">
    <property type="entry name" value="Emp24-like"/>
</dbReference>
<evidence type="ECO:0000256" key="5">
    <source>
        <dbReference type="ARBA" id="ARBA00022989"/>
    </source>
</evidence>
<protein>
    <recommendedName>
        <fullName evidence="9">GOLD domain-containing protein</fullName>
    </recommendedName>
</protein>
<organism evidence="10 11">
    <name type="scientific">Peronospora matthiolae</name>
    <dbReference type="NCBI Taxonomy" id="2874970"/>
    <lineage>
        <taxon>Eukaryota</taxon>
        <taxon>Sar</taxon>
        <taxon>Stramenopiles</taxon>
        <taxon>Oomycota</taxon>
        <taxon>Peronosporomycetes</taxon>
        <taxon>Peronosporales</taxon>
        <taxon>Peronosporaceae</taxon>
        <taxon>Peronospora</taxon>
    </lineage>
</organism>
<evidence type="ECO:0000256" key="3">
    <source>
        <dbReference type="ARBA" id="ARBA00022692"/>
    </source>
</evidence>
<keyword evidence="4 8" id="KW-0732">Signal</keyword>
<feature type="signal peptide" evidence="8">
    <location>
        <begin position="1"/>
        <end position="24"/>
    </location>
</feature>
<name>A0AAV1TRQ7_9STRA</name>
<comment type="subcellular location">
    <subcellularLocation>
        <location evidence="1 7">Membrane</location>
        <topology evidence="1 7">Single-pass type I membrane protein</topology>
    </subcellularLocation>
</comment>
<feature type="domain" description="GOLD" evidence="9">
    <location>
        <begin position="34"/>
        <end position="122"/>
    </location>
</feature>
<dbReference type="InterPro" id="IPR009038">
    <property type="entry name" value="GOLD_dom"/>
</dbReference>
<keyword evidence="3 7" id="KW-0812">Transmembrane</keyword>
<evidence type="ECO:0000259" key="9">
    <source>
        <dbReference type="PROSITE" id="PS50866"/>
    </source>
</evidence>
<sequence length="214" mass="24140">MSRSWSSGWALGLLLLSVLDGACALYFTVLKQEDRCFVVDVPAQTTVRAEYESPDTTDVMKTVLTVYSLDLDDDALVDEATGVKGSKSFTAQHSGIYWVCVSLDSSNYALPDDASMRFTLKLVMGTSQEEYRNLAKKNQMDDLHLKILQLRDRVTAIQRNQDYAKEKSLAMQSSIESNNQRAMWVSLLQIATLLITGFYQAKHLKAYLYKKKLV</sequence>
<accession>A0AAV1TRQ7</accession>